<reference evidence="1" key="1">
    <citation type="submission" date="2023-03" db="EMBL/GenBank/DDBJ databases">
        <title>Emydomyces testavorans Genome Sequence.</title>
        <authorList>
            <person name="Hoyer L."/>
        </authorList>
    </citation>
    <scope>NUCLEOTIDE SEQUENCE</scope>
    <source>
        <strain evidence="1">16-2883</strain>
    </source>
</reference>
<gene>
    <name evidence="1" type="ORF">PRK78_004733</name>
</gene>
<evidence type="ECO:0000313" key="2">
    <source>
        <dbReference type="Proteomes" id="UP001219355"/>
    </source>
</evidence>
<protein>
    <submittedName>
        <fullName evidence="1">Uncharacterized protein</fullName>
    </submittedName>
</protein>
<name>A0AAF0ILZ0_9EURO</name>
<proteinExistence type="predicted"/>
<dbReference type="Proteomes" id="UP001219355">
    <property type="component" value="Chromosome 3"/>
</dbReference>
<dbReference type="EMBL" id="CP120629">
    <property type="protein sequence ID" value="WEW59264.1"/>
    <property type="molecule type" value="Genomic_DNA"/>
</dbReference>
<dbReference type="AlphaFoldDB" id="A0AAF0ILZ0"/>
<accession>A0AAF0ILZ0</accession>
<organism evidence="1 2">
    <name type="scientific">Emydomyces testavorans</name>
    <dbReference type="NCBI Taxonomy" id="2070801"/>
    <lineage>
        <taxon>Eukaryota</taxon>
        <taxon>Fungi</taxon>
        <taxon>Dikarya</taxon>
        <taxon>Ascomycota</taxon>
        <taxon>Pezizomycotina</taxon>
        <taxon>Eurotiomycetes</taxon>
        <taxon>Eurotiomycetidae</taxon>
        <taxon>Onygenales</taxon>
        <taxon>Nannizziopsiaceae</taxon>
        <taxon>Emydomyces</taxon>
    </lineage>
</organism>
<keyword evidence="2" id="KW-1185">Reference proteome</keyword>
<sequence length="67" mass="7563">MKDTVELTGKLVMMESRHPLAESARPMGLVHLVNPKLSLHLVDEIDKRVEKWLSSTTRSDEDDSGEC</sequence>
<evidence type="ECO:0000313" key="1">
    <source>
        <dbReference type="EMBL" id="WEW59264.1"/>
    </source>
</evidence>